<feature type="compositionally biased region" description="Basic and acidic residues" evidence="1">
    <location>
        <begin position="108"/>
        <end position="122"/>
    </location>
</feature>
<dbReference type="AlphaFoldDB" id="A0A397VXB6"/>
<feature type="compositionally biased region" description="Low complexity" evidence="1">
    <location>
        <begin position="1"/>
        <end position="13"/>
    </location>
</feature>
<feature type="compositionally biased region" description="Polar residues" evidence="1">
    <location>
        <begin position="50"/>
        <end position="74"/>
    </location>
</feature>
<dbReference type="Proteomes" id="UP000266673">
    <property type="component" value="Unassembled WGS sequence"/>
</dbReference>
<feature type="compositionally biased region" description="Basic and acidic residues" evidence="1">
    <location>
        <begin position="33"/>
        <end position="48"/>
    </location>
</feature>
<evidence type="ECO:0000313" key="2">
    <source>
        <dbReference type="EMBL" id="RIB24623.1"/>
    </source>
</evidence>
<feature type="compositionally biased region" description="Low complexity" evidence="1">
    <location>
        <begin position="577"/>
        <end position="590"/>
    </location>
</feature>
<reference evidence="2 3" key="1">
    <citation type="submission" date="2018-06" db="EMBL/GenBank/DDBJ databases">
        <title>Comparative genomics reveals the genomic features of Rhizophagus irregularis, R. cerebriforme, R. diaphanum and Gigaspora rosea, and their symbiotic lifestyle signature.</title>
        <authorList>
            <person name="Morin E."/>
            <person name="San Clemente H."/>
            <person name="Chen E.C.H."/>
            <person name="De La Providencia I."/>
            <person name="Hainaut M."/>
            <person name="Kuo A."/>
            <person name="Kohler A."/>
            <person name="Murat C."/>
            <person name="Tang N."/>
            <person name="Roy S."/>
            <person name="Loubradou J."/>
            <person name="Henrissat B."/>
            <person name="Grigoriev I.V."/>
            <person name="Corradi N."/>
            <person name="Roux C."/>
            <person name="Martin F.M."/>
        </authorList>
    </citation>
    <scope>NUCLEOTIDE SEQUENCE [LARGE SCALE GENOMIC DNA]</scope>
    <source>
        <strain evidence="2 3">DAOM 194757</strain>
    </source>
</reference>
<dbReference type="OrthoDB" id="2446173at2759"/>
<evidence type="ECO:0000256" key="1">
    <source>
        <dbReference type="SAM" id="MobiDB-lite"/>
    </source>
</evidence>
<feature type="compositionally biased region" description="Acidic residues" evidence="1">
    <location>
        <begin position="140"/>
        <end position="188"/>
    </location>
</feature>
<feature type="region of interest" description="Disordered" evidence="1">
    <location>
        <begin position="33"/>
        <end position="251"/>
    </location>
</feature>
<name>A0A397VXB6_9GLOM</name>
<feature type="compositionally biased region" description="Pro residues" evidence="1">
    <location>
        <begin position="591"/>
        <end position="602"/>
    </location>
</feature>
<dbReference type="EMBL" id="QKWP01000209">
    <property type="protein sequence ID" value="RIB24623.1"/>
    <property type="molecule type" value="Genomic_DNA"/>
</dbReference>
<feature type="compositionally biased region" description="Polar residues" evidence="1">
    <location>
        <begin position="123"/>
        <end position="136"/>
    </location>
</feature>
<proteinExistence type="predicted"/>
<feature type="region of interest" description="Disordered" evidence="1">
    <location>
        <begin position="1"/>
        <end position="20"/>
    </location>
</feature>
<organism evidence="2 3">
    <name type="scientific">Gigaspora rosea</name>
    <dbReference type="NCBI Taxonomy" id="44941"/>
    <lineage>
        <taxon>Eukaryota</taxon>
        <taxon>Fungi</taxon>
        <taxon>Fungi incertae sedis</taxon>
        <taxon>Mucoromycota</taxon>
        <taxon>Glomeromycotina</taxon>
        <taxon>Glomeromycetes</taxon>
        <taxon>Diversisporales</taxon>
        <taxon>Gigasporaceae</taxon>
        <taxon>Gigaspora</taxon>
    </lineage>
</organism>
<sequence>MGISTPPSTPISSNSARRESWKIGLPSWAKKAFKEKEEEKRLKDKDKALNSNSTNIPTSVMFSTSQVQDNNISPNVEKKLPAIPKPLNRAKSQSKLRQDATKSLLGIEPEKNESTPVDDRTLSNEVFPSTQSSIVPTITFDDDDDDDDDDDIFSPAEEEIIAEDSGNEDNETIYVESQDELDDNDNDNESTASKKKRRSSFNGSIKVADLSGDRPKSSSGSEKDNDVDPNILENDNEEEEEEEDTESAEENGQKLEDFLQINIANEIGHTIVENDLDNKAKKRQSLTMKFFTGSQRNSNDSSGHNSLIDALTKIISNQELIIKEDEGGVIEALETLERKSKEIENYENESHVNVDPNLGQESDKRPIIYSTPSSPATPTEETAVDANLKRFVNNENKGEIKNENISLSIDNQDGTDNESFVNDNDLKVDGLGIIISDGSQNNKDDNELDTNVTNRPSIDEINEDSIMDDVLTMTVLLERTLSAYKKVSLPASKNESMAKLISESLNGMMDDIRKSLEINEDLTNNHVSESTKSQINVPELIVPGHDTYRDEGDIESNLSYSTNITSYSMVNGDHENMSSTDATSRMSSSLTPPPPPSSPRPSKPLTQQLQQLPEGYTQNLLEKYSDLLVKMVEEKMDAKNKVNVDEEKMEAKNKVNVDESTSCTSSSNSNDNNTLTVGTPATNVKYTKSTKGGMIPVIRTKIKK</sequence>
<dbReference type="STRING" id="44941.A0A397VXB6"/>
<evidence type="ECO:0000313" key="3">
    <source>
        <dbReference type="Proteomes" id="UP000266673"/>
    </source>
</evidence>
<feature type="compositionally biased region" description="Basic and acidic residues" evidence="1">
    <location>
        <begin position="211"/>
        <end position="226"/>
    </location>
</feature>
<comment type="caution">
    <text evidence="2">The sequence shown here is derived from an EMBL/GenBank/DDBJ whole genome shotgun (WGS) entry which is preliminary data.</text>
</comment>
<feature type="region of interest" description="Disordered" evidence="1">
    <location>
        <begin position="569"/>
        <end position="606"/>
    </location>
</feature>
<keyword evidence="3" id="KW-1185">Reference proteome</keyword>
<feature type="compositionally biased region" description="Acidic residues" evidence="1">
    <location>
        <begin position="234"/>
        <end position="249"/>
    </location>
</feature>
<gene>
    <name evidence="2" type="ORF">C2G38_643035</name>
</gene>
<accession>A0A397VXB6</accession>
<protein>
    <submittedName>
        <fullName evidence="2">Uncharacterized protein</fullName>
    </submittedName>
</protein>